<accession>A0A8H6SS79</accession>
<dbReference type="SMART" id="SM00906">
    <property type="entry name" value="Fungal_trans"/>
    <property type="match status" value="1"/>
</dbReference>
<evidence type="ECO:0000256" key="1">
    <source>
        <dbReference type="ARBA" id="ARBA00004123"/>
    </source>
</evidence>
<evidence type="ECO:0000313" key="8">
    <source>
        <dbReference type="Proteomes" id="UP000613580"/>
    </source>
</evidence>
<dbReference type="EMBL" id="JACAZE010000011">
    <property type="protein sequence ID" value="KAF7304536.1"/>
    <property type="molecule type" value="Genomic_DNA"/>
</dbReference>
<evidence type="ECO:0000256" key="3">
    <source>
        <dbReference type="ARBA" id="ARBA00023125"/>
    </source>
</evidence>
<comment type="subcellular location">
    <subcellularLocation>
        <location evidence="1">Nucleus</location>
    </subcellularLocation>
</comment>
<dbReference type="AlphaFoldDB" id="A0A8H6SS79"/>
<dbReference type="GO" id="GO:0006351">
    <property type="term" value="P:DNA-templated transcription"/>
    <property type="evidence" value="ECO:0007669"/>
    <property type="project" value="InterPro"/>
</dbReference>
<proteinExistence type="predicted"/>
<evidence type="ECO:0000256" key="5">
    <source>
        <dbReference type="SAM" id="MobiDB-lite"/>
    </source>
</evidence>
<sequence length="1143" mass="127933">MDDTQYIQTILDRLKRAQTYLDKETQTQGKDLGLWYAFPRAVELLLVPLAPPHREDTDAGLSELSMSLSALSLDTADPGYQGRSGNALLTKAAAEARSKSVPPEPERSPPASKPWTLRMWETPSTLLTHVLDLPAPALLGTLIQLYFTRTHTVLPLLHRQTFDAHLSAELHTTHIGFAKTLLLVGALGATYLPAPYYAQDVRFGLAWKLYRQFLHLNNGFPRQQGSVYDVQSYCLAASFMDCMDNARTALKITGIGIRVSFDTGGHRAKVYSPDLLDAELENRAFWMLLFLDVNCCATIGRPVMLDLLDMDTGVAKDFPDSIPGYMHALTGLYRIMSFMERVVYALNRVSIMTGIQDPRRIIQPLDRALDVWLASLPAPLRWNPAPKPDPHLPLDQSATLHCMYYYIRILVHRRYLPSVASSSDTPPEAESIAICSTAARECIRVALRHAQIRPDTPIWLSQSPLFTSALVLILCARDHDGDDARPDAVIDIEGDLRLAEEAERFLRTQAERWPSSQFFADTLRQVLNMEDPADPDVNANPTQQSFTGYNYGSPESASTKMSAENAPPEILGAIFLFLHPRDVIRARLVCRQWCLVIERSVELRYIVELWRDGLLRGDACGLSSSSAESLEALLARRVAWHFGEWRSETRIPMQNLASCTTFELNEGLFALLRNSNPLEGPLQLWSMEAGTNGGISGPTTVNAGLQPGVEVIDMEPDVGQDLLVLLVRGDPDASEASLEIRKLSAPEEVHPAASHPRITFPWRVEDTDDPPLVMQILDDVVTLFLDPVPEVLVFLWAEGVVVTSLLFDEDDPYAGFDVAECAFLSPRLFLLGCRDVYPHPVSQEFEDEARIGGDACFQLYALPDDLSTGTTPTCVAQLMLPRLRDGETKRIVGTISIVNSPFVNRHHDHGTTTIGPDRPYFPSDERRILACMIEWDAPNELWTRLVVHMRTFYRLRDEFLRNAALHAPASLEPIVKSWEEWGPAETHMFEVSWRTWPCHVCGETMALAGDAGHVKILDFNVTPQERLDAALANLMPVPDHTLKSNEQQFDNNTALSVLRGSSIVNPQQIRPGLDGESKPESEPLFQVPVLTSLPYREVQRRTYSGEPESPPDEHEDFDLFLIDENYILATQSSEDEMVVFKMS</sequence>
<reference evidence="7" key="1">
    <citation type="submission" date="2020-05" db="EMBL/GenBank/DDBJ databases">
        <title>Mycena genomes resolve the evolution of fungal bioluminescence.</title>
        <authorList>
            <person name="Tsai I.J."/>
        </authorList>
    </citation>
    <scope>NUCLEOTIDE SEQUENCE</scope>
    <source>
        <strain evidence="7">110903Hualien_Pintung</strain>
    </source>
</reference>
<dbReference type="InterPro" id="IPR050987">
    <property type="entry name" value="AtrR-like"/>
</dbReference>
<dbReference type="SUPFAM" id="SSF81383">
    <property type="entry name" value="F-box domain"/>
    <property type="match status" value="1"/>
</dbReference>
<dbReference type="GO" id="GO:0005634">
    <property type="term" value="C:nucleus"/>
    <property type="evidence" value="ECO:0007669"/>
    <property type="project" value="UniProtKB-SubCell"/>
</dbReference>
<dbReference type="InterPro" id="IPR036047">
    <property type="entry name" value="F-box-like_dom_sf"/>
</dbReference>
<feature type="region of interest" description="Disordered" evidence="5">
    <location>
        <begin position="92"/>
        <end position="115"/>
    </location>
</feature>
<dbReference type="CDD" id="cd09917">
    <property type="entry name" value="F-box_SF"/>
    <property type="match status" value="1"/>
</dbReference>
<dbReference type="GO" id="GO:0008270">
    <property type="term" value="F:zinc ion binding"/>
    <property type="evidence" value="ECO:0007669"/>
    <property type="project" value="InterPro"/>
</dbReference>
<dbReference type="Pfam" id="PF12937">
    <property type="entry name" value="F-box-like"/>
    <property type="match status" value="1"/>
</dbReference>
<dbReference type="PROSITE" id="PS50181">
    <property type="entry name" value="FBOX"/>
    <property type="match status" value="1"/>
</dbReference>
<dbReference type="GO" id="GO:0003677">
    <property type="term" value="F:DNA binding"/>
    <property type="evidence" value="ECO:0007669"/>
    <property type="project" value="UniProtKB-KW"/>
</dbReference>
<dbReference type="InterPro" id="IPR001810">
    <property type="entry name" value="F-box_dom"/>
</dbReference>
<gene>
    <name evidence="7" type="ORF">HMN09_00856300</name>
</gene>
<dbReference type="PANTHER" id="PTHR46910">
    <property type="entry name" value="TRANSCRIPTION FACTOR PDR1"/>
    <property type="match status" value="1"/>
</dbReference>
<name>A0A8H6SS79_MYCCL</name>
<evidence type="ECO:0000259" key="6">
    <source>
        <dbReference type="PROSITE" id="PS50181"/>
    </source>
</evidence>
<dbReference type="Gene3D" id="1.20.1280.50">
    <property type="match status" value="1"/>
</dbReference>
<dbReference type="Pfam" id="PF04082">
    <property type="entry name" value="Fungal_trans"/>
    <property type="match status" value="1"/>
</dbReference>
<evidence type="ECO:0000256" key="4">
    <source>
        <dbReference type="ARBA" id="ARBA00023242"/>
    </source>
</evidence>
<comment type="caution">
    <text evidence="7">The sequence shown here is derived from an EMBL/GenBank/DDBJ whole genome shotgun (WGS) entry which is preliminary data.</text>
</comment>
<keyword evidence="2" id="KW-0479">Metal-binding</keyword>
<dbReference type="Proteomes" id="UP000613580">
    <property type="component" value="Unassembled WGS sequence"/>
</dbReference>
<dbReference type="GO" id="GO:0003700">
    <property type="term" value="F:DNA-binding transcription factor activity"/>
    <property type="evidence" value="ECO:0007669"/>
    <property type="project" value="InterPro"/>
</dbReference>
<keyword evidence="4" id="KW-0539">Nucleus</keyword>
<dbReference type="CDD" id="cd12148">
    <property type="entry name" value="fungal_TF_MHR"/>
    <property type="match status" value="1"/>
</dbReference>
<keyword evidence="8" id="KW-1185">Reference proteome</keyword>
<organism evidence="7 8">
    <name type="scientific">Mycena chlorophos</name>
    <name type="common">Agaric fungus</name>
    <name type="synonym">Agaricus chlorophos</name>
    <dbReference type="NCBI Taxonomy" id="658473"/>
    <lineage>
        <taxon>Eukaryota</taxon>
        <taxon>Fungi</taxon>
        <taxon>Dikarya</taxon>
        <taxon>Basidiomycota</taxon>
        <taxon>Agaricomycotina</taxon>
        <taxon>Agaricomycetes</taxon>
        <taxon>Agaricomycetidae</taxon>
        <taxon>Agaricales</taxon>
        <taxon>Marasmiineae</taxon>
        <taxon>Mycenaceae</taxon>
        <taxon>Mycena</taxon>
    </lineage>
</organism>
<dbReference type="OrthoDB" id="4456959at2759"/>
<dbReference type="InterPro" id="IPR007219">
    <property type="entry name" value="XnlR_reg_dom"/>
</dbReference>
<dbReference type="PANTHER" id="PTHR46910:SF3">
    <property type="entry name" value="HALOTOLERANCE PROTEIN 9-RELATED"/>
    <property type="match status" value="1"/>
</dbReference>
<protein>
    <submittedName>
        <fullName evidence="7">F-box domain-containing protein</fullName>
    </submittedName>
</protein>
<feature type="domain" description="F-box" evidence="6">
    <location>
        <begin position="560"/>
        <end position="613"/>
    </location>
</feature>
<evidence type="ECO:0000313" key="7">
    <source>
        <dbReference type="EMBL" id="KAF7304536.1"/>
    </source>
</evidence>
<keyword evidence="3" id="KW-0238">DNA-binding</keyword>
<evidence type="ECO:0000256" key="2">
    <source>
        <dbReference type="ARBA" id="ARBA00022723"/>
    </source>
</evidence>